<accession>B0NQV1</accession>
<dbReference type="Proteomes" id="UP000004713">
    <property type="component" value="Unassembled WGS sequence"/>
</dbReference>
<protein>
    <recommendedName>
        <fullName evidence="3">Aminotransferase class I/classII domain-containing protein</fullName>
    </recommendedName>
</protein>
<dbReference type="Gene3D" id="3.90.1150.10">
    <property type="entry name" value="Aspartate Aminotransferase, domain 1"/>
    <property type="match status" value="1"/>
</dbReference>
<dbReference type="eggNOG" id="COG0436">
    <property type="taxonomic scope" value="Bacteria"/>
</dbReference>
<gene>
    <name evidence="1" type="ORF">BACSTE_01751</name>
</gene>
<organism evidence="1 2">
    <name type="scientific">Bacteroides stercoris ATCC 43183</name>
    <dbReference type="NCBI Taxonomy" id="449673"/>
    <lineage>
        <taxon>Bacteria</taxon>
        <taxon>Pseudomonadati</taxon>
        <taxon>Bacteroidota</taxon>
        <taxon>Bacteroidia</taxon>
        <taxon>Bacteroidales</taxon>
        <taxon>Bacteroidaceae</taxon>
        <taxon>Bacteroides</taxon>
    </lineage>
</organism>
<dbReference type="InterPro" id="IPR015424">
    <property type="entry name" value="PyrdxlP-dep_Trfase"/>
</dbReference>
<proteinExistence type="predicted"/>
<evidence type="ECO:0000313" key="2">
    <source>
        <dbReference type="Proteomes" id="UP000004713"/>
    </source>
</evidence>
<reference evidence="1 2" key="1">
    <citation type="submission" date="2007-11" db="EMBL/GenBank/DDBJ databases">
        <title>Draft genome sequence of Bacteroides stercoris(ATCC 43183).</title>
        <authorList>
            <person name="Sudarsanam P."/>
            <person name="Ley R."/>
            <person name="Guruge J."/>
            <person name="Turnbaugh P.J."/>
            <person name="Mahowald M."/>
            <person name="Liep D."/>
            <person name="Gordon J."/>
        </authorList>
    </citation>
    <scope>NUCLEOTIDE SEQUENCE [LARGE SCALE GENOMIC DNA]</scope>
    <source>
        <strain evidence="1 2">ATCC 43183</strain>
    </source>
</reference>
<dbReference type="InterPro" id="IPR015422">
    <property type="entry name" value="PyrdxlP-dep_Trfase_small"/>
</dbReference>
<dbReference type="HOGENOM" id="CLU_1821563_0_0_10"/>
<comment type="caution">
    <text evidence="1">The sequence shown here is derived from an EMBL/GenBank/DDBJ whole genome shotgun (WGS) entry which is preliminary data.</text>
</comment>
<name>B0NQV1_BACSE</name>
<reference evidence="1 2" key="2">
    <citation type="submission" date="2007-11" db="EMBL/GenBank/DDBJ databases">
        <authorList>
            <person name="Fulton L."/>
            <person name="Clifton S."/>
            <person name="Fulton B."/>
            <person name="Xu J."/>
            <person name="Minx P."/>
            <person name="Pepin K.H."/>
            <person name="Johnson M."/>
            <person name="Thiruvilangam P."/>
            <person name="Bhonagiri V."/>
            <person name="Nash W.E."/>
            <person name="Mardis E.R."/>
            <person name="Wilson R.K."/>
        </authorList>
    </citation>
    <scope>NUCLEOTIDE SEQUENCE [LARGE SCALE GENOMIC DNA]</scope>
    <source>
        <strain evidence="1 2">ATCC 43183</strain>
    </source>
</reference>
<dbReference type="SUPFAM" id="SSF53383">
    <property type="entry name" value="PLP-dependent transferases"/>
    <property type="match status" value="1"/>
</dbReference>
<dbReference type="EMBL" id="ABFZ02000019">
    <property type="protein sequence ID" value="EDS15250.1"/>
    <property type="molecule type" value="Genomic_DNA"/>
</dbReference>
<evidence type="ECO:0008006" key="3">
    <source>
        <dbReference type="Google" id="ProtNLM"/>
    </source>
</evidence>
<sequence>MQMSLFAAFALLDKENSYKQKMQEIIRRRLQALWDNTGFTLVEDPLRVGYYTEIDMLVWAEKFYGEKFVEYLKKTYSPLNVVFRLAQETSLVLLNGGGFDGPEWSVRASLANLNESDYITIGQGIKRILDEYAEEWRKNRS</sequence>
<dbReference type="AlphaFoldDB" id="B0NQV1"/>
<evidence type="ECO:0000313" key="1">
    <source>
        <dbReference type="EMBL" id="EDS15250.1"/>
    </source>
</evidence>